<dbReference type="EMBL" id="JAWDIO010000002">
    <property type="protein sequence ID" value="MDU0356025.1"/>
    <property type="molecule type" value="Genomic_DNA"/>
</dbReference>
<dbReference type="InterPro" id="IPR051913">
    <property type="entry name" value="GH2_Domain-Containing"/>
</dbReference>
<proteinExistence type="inferred from homology"/>
<keyword evidence="3" id="KW-0326">Glycosidase</keyword>
<dbReference type="PANTHER" id="PTHR42732">
    <property type="entry name" value="BETA-GALACTOSIDASE"/>
    <property type="match status" value="1"/>
</dbReference>
<reference evidence="7 8" key="1">
    <citation type="submission" date="2023-10" db="EMBL/GenBank/DDBJ databases">
        <title>Glaciecola aquimarina strain GGW-M5 nov., isolated from a coastal seawater.</title>
        <authorList>
            <person name="Bayburt H."/>
            <person name="Kim J.M."/>
            <person name="Choi B.J."/>
            <person name="Jeon C.O."/>
        </authorList>
    </citation>
    <scope>NUCLEOTIDE SEQUENCE [LARGE SCALE GENOMIC DNA]</scope>
    <source>
        <strain evidence="7 8">KCTC 32108</strain>
    </source>
</reference>
<evidence type="ECO:0008006" key="9">
    <source>
        <dbReference type="Google" id="ProtNLM"/>
    </source>
</evidence>
<protein>
    <recommendedName>
        <fullName evidence="9">Beta-galactosidase</fullName>
    </recommendedName>
</protein>
<evidence type="ECO:0000256" key="4">
    <source>
        <dbReference type="SAM" id="SignalP"/>
    </source>
</evidence>
<feature type="chain" id="PRO_5045764376" description="Beta-galactosidase" evidence="4">
    <location>
        <begin position="21"/>
        <end position="334"/>
    </location>
</feature>
<feature type="domain" description="Glycoside hydrolase family 2 immunoglobulin-like beta-sandwich" evidence="5">
    <location>
        <begin position="178"/>
        <end position="279"/>
    </location>
</feature>
<dbReference type="InterPro" id="IPR008979">
    <property type="entry name" value="Galactose-bd-like_sf"/>
</dbReference>
<evidence type="ECO:0000313" key="8">
    <source>
        <dbReference type="Proteomes" id="UP001247805"/>
    </source>
</evidence>
<sequence length="334" mass="38267">MNLLKTWLLVVSLFCSFTYANSEQLSLNGNWQFSNATFDDPNTLLAANYADWDILTVPGNWDTHAKYSEFSGKGYYQKTFTPPAHWQNKHIRLKFSAVYQTAKVWINGHLLGKHVGGYTPFEFEISQYLRFGKDNSVVVMADNTYHRGAWWAWGGISRDVTLIAEQDTRIVYQHISSGPDFAQQTIKFTIKYKIQNYTDKALSQTIHSEILDAKQQKKAFSLQVKLPANQSIIRTTSFVEKLSAYKLWDLQQPNLYTLDTKLTEQSKVVAAHKDSFGIRKFEVRGEQFFLNNQAVRLNGVNRVHDHPDFGNTEPDELVLKDLQDIKLLGGISRG</sequence>
<dbReference type="InterPro" id="IPR036156">
    <property type="entry name" value="Beta-gal/glucu_dom_sf"/>
</dbReference>
<keyword evidence="8" id="KW-1185">Reference proteome</keyword>
<dbReference type="RefSeq" id="WP_316027534.1">
    <property type="nucleotide sequence ID" value="NZ_JAWDIO010000002.1"/>
</dbReference>
<evidence type="ECO:0000313" key="7">
    <source>
        <dbReference type="EMBL" id="MDU0356025.1"/>
    </source>
</evidence>
<name>A0ABU3T199_9ALTE</name>
<gene>
    <name evidence="7" type="ORF">RS130_20945</name>
</gene>
<evidence type="ECO:0000256" key="3">
    <source>
        <dbReference type="ARBA" id="ARBA00023295"/>
    </source>
</evidence>
<evidence type="ECO:0000259" key="5">
    <source>
        <dbReference type="Pfam" id="PF00703"/>
    </source>
</evidence>
<dbReference type="Pfam" id="PF02837">
    <property type="entry name" value="Glyco_hydro_2_N"/>
    <property type="match status" value="1"/>
</dbReference>
<dbReference type="Pfam" id="PF00703">
    <property type="entry name" value="Glyco_hydro_2"/>
    <property type="match status" value="1"/>
</dbReference>
<dbReference type="SUPFAM" id="SSF51445">
    <property type="entry name" value="(Trans)glycosidases"/>
    <property type="match status" value="1"/>
</dbReference>
<dbReference type="Gene3D" id="2.60.40.10">
    <property type="entry name" value="Immunoglobulins"/>
    <property type="match status" value="1"/>
</dbReference>
<evidence type="ECO:0000259" key="6">
    <source>
        <dbReference type="Pfam" id="PF02837"/>
    </source>
</evidence>
<feature type="domain" description="Glycosyl hydrolases family 2 sugar binding" evidence="6">
    <location>
        <begin position="26"/>
        <end position="163"/>
    </location>
</feature>
<dbReference type="Gene3D" id="2.60.120.260">
    <property type="entry name" value="Galactose-binding domain-like"/>
    <property type="match status" value="1"/>
</dbReference>
<dbReference type="Proteomes" id="UP001247805">
    <property type="component" value="Unassembled WGS sequence"/>
</dbReference>
<dbReference type="SUPFAM" id="SSF49785">
    <property type="entry name" value="Galactose-binding domain-like"/>
    <property type="match status" value="1"/>
</dbReference>
<dbReference type="InterPro" id="IPR013783">
    <property type="entry name" value="Ig-like_fold"/>
</dbReference>
<dbReference type="InterPro" id="IPR017853">
    <property type="entry name" value="GH"/>
</dbReference>
<keyword evidence="4" id="KW-0732">Signal</keyword>
<evidence type="ECO:0000256" key="2">
    <source>
        <dbReference type="ARBA" id="ARBA00022801"/>
    </source>
</evidence>
<feature type="signal peptide" evidence="4">
    <location>
        <begin position="1"/>
        <end position="20"/>
    </location>
</feature>
<accession>A0ABU3T199</accession>
<evidence type="ECO:0000256" key="1">
    <source>
        <dbReference type="ARBA" id="ARBA00007401"/>
    </source>
</evidence>
<comment type="caution">
    <text evidence="7">The sequence shown here is derived from an EMBL/GenBank/DDBJ whole genome shotgun (WGS) entry which is preliminary data.</text>
</comment>
<comment type="similarity">
    <text evidence="1">Belongs to the glycosyl hydrolase 2 family.</text>
</comment>
<dbReference type="InterPro" id="IPR006104">
    <property type="entry name" value="Glyco_hydro_2_N"/>
</dbReference>
<dbReference type="SUPFAM" id="SSF49303">
    <property type="entry name" value="beta-Galactosidase/glucuronidase domain"/>
    <property type="match status" value="1"/>
</dbReference>
<dbReference type="InterPro" id="IPR006102">
    <property type="entry name" value="Ig-like_GH2"/>
</dbReference>
<dbReference type="PANTHER" id="PTHR42732:SF1">
    <property type="entry name" value="BETA-MANNOSIDASE"/>
    <property type="match status" value="1"/>
</dbReference>
<dbReference type="Gene3D" id="3.20.20.80">
    <property type="entry name" value="Glycosidases"/>
    <property type="match status" value="1"/>
</dbReference>
<keyword evidence="2" id="KW-0378">Hydrolase</keyword>
<organism evidence="7 8">
    <name type="scientific">Paraglaciecola aquimarina</name>
    <dbReference type="NCBI Taxonomy" id="1235557"/>
    <lineage>
        <taxon>Bacteria</taxon>
        <taxon>Pseudomonadati</taxon>
        <taxon>Pseudomonadota</taxon>
        <taxon>Gammaproteobacteria</taxon>
        <taxon>Alteromonadales</taxon>
        <taxon>Alteromonadaceae</taxon>
        <taxon>Paraglaciecola</taxon>
    </lineage>
</organism>